<dbReference type="InterPro" id="IPR033140">
    <property type="entry name" value="Lipase_GDXG_put_SER_AS"/>
</dbReference>
<evidence type="ECO:0000313" key="6">
    <source>
        <dbReference type="Proteomes" id="UP001519325"/>
    </source>
</evidence>
<dbReference type="PANTHER" id="PTHR48081">
    <property type="entry name" value="AB HYDROLASE SUPERFAMILY PROTEIN C4A8.06C"/>
    <property type="match status" value="1"/>
</dbReference>
<proteinExistence type="inferred from homology"/>
<sequence>MPLKPEARAIVTAADASFPKLGTEVLDAAEARRILAARPAVAVDPVPVRKVEERLVPGPEGAPPVRVRIYHPAGATGELPAVIFCHGGGFTICSLDSHDQLCRAMANGVGAIVVSVDYRQAPEHRFPAAAEDAYAVLCWVAELKASLGGDPARIAVAGDSSGGNLAAAVTLMARDRNGPALACQLLIYPMLDPARDTASYHENAHGYFVTADHLRWYWEQYLGSDTGTDNPYAAPARATDLSGLPPAHIVTAEYDPLRDEGEAYGDRLRAAGVDTEVLRYDGEFHGFFSMADQLPDAREAASKAYSALRAALGR</sequence>
<dbReference type="PANTHER" id="PTHR48081:SF8">
    <property type="entry name" value="ALPHA_BETA HYDROLASE FOLD-3 DOMAIN-CONTAINING PROTEIN-RELATED"/>
    <property type="match status" value="1"/>
</dbReference>
<feature type="domain" description="Alpha/beta hydrolase fold-3" evidence="4">
    <location>
        <begin position="82"/>
        <end position="288"/>
    </location>
</feature>
<dbReference type="EC" id="3.1.1.-" evidence="5"/>
<accession>A0ABS4QNG4</accession>
<evidence type="ECO:0000259" key="4">
    <source>
        <dbReference type="Pfam" id="PF07859"/>
    </source>
</evidence>
<feature type="active site" evidence="3">
    <location>
        <position position="160"/>
    </location>
</feature>
<dbReference type="InterPro" id="IPR013094">
    <property type="entry name" value="AB_hydrolase_3"/>
</dbReference>
<keyword evidence="2 5" id="KW-0378">Hydrolase</keyword>
<comment type="caution">
    <text evidence="5">The sequence shown here is derived from an EMBL/GenBank/DDBJ whole genome shotgun (WGS) entry which is preliminary data.</text>
</comment>
<dbReference type="InterPro" id="IPR029058">
    <property type="entry name" value="AB_hydrolase_fold"/>
</dbReference>
<organism evidence="5 6">
    <name type="scientific">Nocardia goodfellowii</name>
    <dbReference type="NCBI Taxonomy" id="882446"/>
    <lineage>
        <taxon>Bacteria</taxon>
        <taxon>Bacillati</taxon>
        <taxon>Actinomycetota</taxon>
        <taxon>Actinomycetes</taxon>
        <taxon>Mycobacteriales</taxon>
        <taxon>Nocardiaceae</taxon>
        <taxon>Nocardia</taxon>
    </lineage>
</organism>
<dbReference type="Pfam" id="PF07859">
    <property type="entry name" value="Abhydrolase_3"/>
    <property type="match status" value="1"/>
</dbReference>
<evidence type="ECO:0000256" key="2">
    <source>
        <dbReference type="ARBA" id="ARBA00022801"/>
    </source>
</evidence>
<protein>
    <submittedName>
        <fullName evidence="5">Acetyl esterase</fullName>
        <ecNumber evidence="5">3.1.1.-</ecNumber>
    </submittedName>
</protein>
<comment type="similarity">
    <text evidence="1">Belongs to the 'GDXG' lipolytic enzyme family.</text>
</comment>
<dbReference type="InterPro" id="IPR050300">
    <property type="entry name" value="GDXG_lipolytic_enzyme"/>
</dbReference>
<dbReference type="GO" id="GO:0016787">
    <property type="term" value="F:hydrolase activity"/>
    <property type="evidence" value="ECO:0007669"/>
    <property type="project" value="UniProtKB-KW"/>
</dbReference>
<evidence type="ECO:0000256" key="3">
    <source>
        <dbReference type="PROSITE-ProRule" id="PRU10038"/>
    </source>
</evidence>
<evidence type="ECO:0000313" key="5">
    <source>
        <dbReference type="EMBL" id="MBP2192665.1"/>
    </source>
</evidence>
<dbReference type="Gene3D" id="3.40.50.1820">
    <property type="entry name" value="alpha/beta hydrolase"/>
    <property type="match status" value="1"/>
</dbReference>
<name>A0ABS4QNG4_9NOCA</name>
<dbReference type="Proteomes" id="UP001519325">
    <property type="component" value="Unassembled WGS sequence"/>
</dbReference>
<reference evidence="5 6" key="1">
    <citation type="submission" date="2021-03" db="EMBL/GenBank/DDBJ databases">
        <title>Sequencing the genomes of 1000 actinobacteria strains.</title>
        <authorList>
            <person name="Klenk H.-P."/>
        </authorList>
    </citation>
    <scope>NUCLEOTIDE SEQUENCE [LARGE SCALE GENOMIC DNA]</scope>
    <source>
        <strain evidence="5 6">DSM 45516</strain>
    </source>
</reference>
<dbReference type="RefSeq" id="WP_209895693.1">
    <property type="nucleotide sequence ID" value="NZ_JAGGMR010000001.1"/>
</dbReference>
<evidence type="ECO:0000256" key="1">
    <source>
        <dbReference type="ARBA" id="ARBA00010515"/>
    </source>
</evidence>
<dbReference type="EMBL" id="JAGGMR010000001">
    <property type="protein sequence ID" value="MBP2192665.1"/>
    <property type="molecule type" value="Genomic_DNA"/>
</dbReference>
<dbReference type="PROSITE" id="PS01174">
    <property type="entry name" value="LIPASE_GDXG_SER"/>
    <property type="match status" value="1"/>
</dbReference>
<keyword evidence="6" id="KW-1185">Reference proteome</keyword>
<dbReference type="SUPFAM" id="SSF53474">
    <property type="entry name" value="alpha/beta-Hydrolases"/>
    <property type="match status" value="1"/>
</dbReference>
<gene>
    <name evidence="5" type="ORF">BJ987_005566</name>
</gene>